<dbReference type="Proteomes" id="UP000075578">
    <property type="component" value="Unassembled WGS sequence"/>
</dbReference>
<dbReference type="AlphaFoldDB" id="A0A150J6Y4"/>
<gene>
    <name evidence="2" type="ORF">AMQ74_00542</name>
</gene>
<organism evidence="2 3">
    <name type="scientific">Candidatus Methanofastidiosum methylothiophilum</name>
    <dbReference type="NCBI Taxonomy" id="1705564"/>
    <lineage>
        <taxon>Archaea</taxon>
        <taxon>Methanobacteriati</taxon>
        <taxon>Methanobacteriota</taxon>
        <taxon>Stenosarchaea group</taxon>
        <taxon>Candidatus Methanofastidiosia</taxon>
        <taxon>Candidatus Methanofastidiosales</taxon>
        <taxon>Candidatus Methanofastidiosaceae</taxon>
        <taxon>Candidatus Methanofastidiosum</taxon>
    </lineage>
</organism>
<sequence length="126" mass="14488">MDSKYKNNDGDGVDLEISQEVLKRTIEYNRTIKIDPMILIKLDNEISQEEKTSKNLILLGNEINNLLIKELYEKNFTNLKWSASFGEWEYIENGPYGNSIVIVGGRDSNSINIAINDFISFSMDYL</sequence>
<evidence type="ECO:0000313" key="3">
    <source>
        <dbReference type="Proteomes" id="UP000075578"/>
    </source>
</evidence>
<dbReference type="EMBL" id="LNGD01000020">
    <property type="protein sequence ID" value="KYC52970.1"/>
    <property type="molecule type" value="Genomic_DNA"/>
</dbReference>
<protein>
    <recommendedName>
        <fullName evidence="1">S-layer protein outer domain-containing protein</fullName>
    </recommendedName>
</protein>
<dbReference type="Pfam" id="PF05124">
    <property type="entry name" value="S_layer_C"/>
    <property type="match status" value="1"/>
</dbReference>
<comment type="caution">
    <text evidence="2">The sequence shown here is derived from an EMBL/GenBank/DDBJ whole genome shotgun (WGS) entry which is preliminary data.</text>
</comment>
<feature type="domain" description="S-layer protein outer" evidence="1">
    <location>
        <begin position="39"/>
        <end position="120"/>
    </location>
</feature>
<name>A0A150J6Y4_9EURY</name>
<evidence type="ECO:0000259" key="1">
    <source>
        <dbReference type="Pfam" id="PF05124"/>
    </source>
</evidence>
<dbReference type="InterPro" id="IPR022651">
    <property type="entry name" value="S_layer_C"/>
</dbReference>
<evidence type="ECO:0000313" key="2">
    <source>
        <dbReference type="EMBL" id="KYC52970.1"/>
    </source>
</evidence>
<reference evidence="2 3" key="1">
    <citation type="journal article" date="2016" name="ISME J.">
        <title>Chasing the elusive Euryarchaeota class WSA2: genomes reveal a uniquely fastidious methyl-reducing methanogen.</title>
        <authorList>
            <person name="Nobu M.K."/>
            <person name="Narihiro T."/>
            <person name="Kuroda K."/>
            <person name="Mei R."/>
            <person name="Liu W.T."/>
        </authorList>
    </citation>
    <scope>NUCLEOTIDE SEQUENCE [LARGE SCALE GENOMIC DNA]</scope>
    <source>
        <strain evidence="2">U1lsi0528_Bin089</strain>
    </source>
</reference>
<proteinExistence type="predicted"/>
<accession>A0A150J6Y4</accession>